<keyword evidence="2" id="KW-1185">Reference proteome</keyword>
<evidence type="ECO:0000313" key="1">
    <source>
        <dbReference type="EMBL" id="SKC84606.1"/>
    </source>
</evidence>
<protein>
    <submittedName>
        <fullName evidence="1">Uncharacterized protein</fullName>
    </submittedName>
</protein>
<sequence length="65" mass="7768">MWSTYIAEEPEWYGDSFSVQKILIWAQNNSFDMIEIERLELLATLMIWFTSTSNRYVRDTATKIL</sequence>
<organism evidence="1 2">
    <name type="scientific">Maledivibacter halophilus</name>
    <dbReference type="NCBI Taxonomy" id="36842"/>
    <lineage>
        <taxon>Bacteria</taxon>
        <taxon>Bacillati</taxon>
        <taxon>Bacillota</taxon>
        <taxon>Clostridia</taxon>
        <taxon>Peptostreptococcales</taxon>
        <taxon>Caminicellaceae</taxon>
        <taxon>Maledivibacter</taxon>
    </lineage>
</organism>
<dbReference type="Proteomes" id="UP000190285">
    <property type="component" value="Unassembled WGS sequence"/>
</dbReference>
<proteinExistence type="predicted"/>
<reference evidence="1 2" key="1">
    <citation type="submission" date="2017-02" db="EMBL/GenBank/DDBJ databases">
        <authorList>
            <person name="Peterson S.W."/>
        </authorList>
    </citation>
    <scope>NUCLEOTIDE SEQUENCE [LARGE SCALE GENOMIC DNA]</scope>
    <source>
        <strain evidence="1 2">M1</strain>
    </source>
</reference>
<dbReference type="OrthoDB" id="9757917at2"/>
<name>A0A1T5M8N4_9FIRM</name>
<dbReference type="STRING" id="36842.SAMN02194393_04184"/>
<dbReference type="AlphaFoldDB" id="A0A1T5M8N4"/>
<evidence type="ECO:0000313" key="2">
    <source>
        <dbReference type="Proteomes" id="UP000190285"/>
    </source>
</evidence>
<gene>
    <name evidence="1" type="ORF">SAMN02194393_04184</name>
</gene>
<dbReference type="RefSeq" id="WP_079494332.1">
    <property type="nucleotide sequence ID" value="NZ_FUZT01000011.1"/>
</dbReference>
<dbReference type="EMBL" id="FUZT01000011">
    <property type="protein sequence ID" value="SKC84606.1"/>
    <property type="molecule type" value="Genomic_DNA"/>
</dbReference>
<accession>A0A1T5M8N4</accession>